<feature type="region of interest" description="Disordered" evidence="1">
    <location>
        <begin position="1067"/>
        <end position="1088"/>
    </location>
</feature>
<name>A0A2T1DWG0_9CYAN</name>
<dbReference type="Pfam" id="PF01471">
    <property type="entry name" value="PG_binding_1"/>
    <property type="match status" value="3"/>
</dbReference>
<dbReference type="InterPro" id="IPR036366">
    <property type="entry name" value="PGBDSf"/>
</dbReference>
<comment type="caution">
    <text evidence="3">The sequence shown here is derived from an EMBL/GenBank/DDBJ whole genome shotgun (WGS) entry which is preliminary data.</text>
</comment>
<dbReference type="InterPro" id="IPR002477">
    <property type="entry name" value="Peptidoglycan-bd-like"/>
</dbReference>
<accession>A0A2T1DWG0</accession>
<dbReference type="SUPFAM" id="SSF47090">
    <property type="entry name" value="PGBD-like"/>
    <property type="match status" value="3"/>
</dbReference>
<evidence type="ECO:0000313" key="4">
    <source>
        <dbReference type="Proteomes" id="UP000239576"/>
    </source>
</evidence>
<keyword evidence="4" id="KW-1185">Reference proteome</keyword>
<dbReference type="RefSeq" id="WP_106259594.1">
    <property type="nucleotide sequence ID" value="NZ_CAWNSW010000111.1"/>
</dbReference>
<dbReference type="InterPro" id="IPR000668">
    <property type="entry name" value="Peptidase_C1A_C"/>
</dbReference>
<dbReference type="Proteomes" id="UP000239576">
    <property type="component" value="Unassembled WGS sequence"/>
</dbReference>
<reference evidence="3 4" key="2">
    <citation type="submission" date="2018-03" db="EMBL/GenBank/DDBJ databases">
        <title>The ancient ancestry and fast evolution of plastids.</title>
        <authorList>
            <person name="Moore K.R."/>
            <person name="Magnabosco C."/>
            <person name="Momper L."/>
            <person name="Gold D.A."/>
            <person name="Bosak T."/>
            <person name="Fournier G.P."/>
        </authorList>
    </citation>
    <scope>NUCLEOTIDE SEQUENCE [LARGE SCALE GENOMIC DNA]</scope>
    <source>
        <strain evidence="3 4">ULC18</strain>
    </source>
</reference>
<dbReference type="GO" id="GO:0006508">
    <property type="term" value="P:proteolysis"/>
    <property type="evidence" value="ECO:0007669"/>
    <property type="project" value="InterPro"/>
</dbReference>
<dbReference type="EMBL" id="PVWK01000140">
    <property type="protein sequence ID" value="PSB24781.1"/>
    <property type="molecule type" value="Genomic_DNA"/>
</dbReference>
<dbReference type="CDD" id="cd02619">
    <property type="entry name" value="Peptidase_C1"/>
    <property type="match status" value="1"/>
</dbReference>
<organism evidence="3 4">
    <name type="scientific">Stenomitos frigidus ULC18</name>
    <dbReference type="NCBI Taxonomy" id="2107698"/>
    <lineage>
        <taxon>Bacteria</taxon>
        <taxon>Bacillati</taxon>
        <taxon>Cyanobacteriota</taxon>
        <taxon>Cyanophyceae</taxon>
        <taxon>Leptolyngbyales</taxon>
        <taxon>Leptolyngbyaceae</taxon>
        <taxon>Stenomitos</taxon>
    </lineage>
</organism>
<dbReference type="SUPFAM" id="SSF54001">
    <property type="entry name" value="Cysteine proteinases"/>
    <property type="match status" value="1"/>
</dbReference>
<dbReference type="InterPro" id="IPR038765">
    <property type="entry name" value="Papain-like_cys_pep_sf"/>
</dbReference>
<dbReference type="AlphaFoldDB" id="A0A2T1DWG0"/>
<protein>
    <recommendedName>
        <fullName evidence="2">Peptidase C1A papain C-terminal domain-containing protein</fullName>
    </recommendedName>
</protein>
<dbReference type="OrthoDB" id="3648721at2"/>
<dbReference type="Gene3D" id="1.10.101.10">
    <property type="entry name" value="PGBD-like superfamily/PGBD"/>
    <property type="match status" value="3"/>
</dbReference>
<dbReference type="InterPro" id="IPR036365">
    <property type="entry name" value="PGBD-like_sf"/>
</dbReference>
<evidence type="ECO:0000259" key="2">
    <source>
        <dbReference type="SMART" id="SM00645"/>
    </source>
</evidence>
<dbReference type="Gene3D" id="3.90.70.10">
    <property type="entry name" value="Cysteine proteinases"/>
    <property type="match status" value="1"/>
</dbReference>
<dbReference type="GO" id="GO:0008234">
    <property type="term" value="F:cysteine-type peptidase activity"/>
    <property type="evidence" value="ECO:0007669"/>
    <property type="project" value="InterPro"/>
</dbReference>
<dbReference type="SMART" id="SM00645">
    <property type="entry name" value="Pept_C1"/>
    <property type="match status" value="1"/>
</dbReference>
<sequence>MGKKGMGWVPDYPDVRDCTLRHDRVQNVQKGTAQPLGDIDQTDQRIRQLIDILKIKLPNIEFDALTALTTDVQKDIDQHLYFLTAAFTEGILALESEGKEVTELQAKLIKLGILHETDLAAAGYFDEATENAVKQFQQNQLIEPANGIVTAVTKAELLALTAIDGKIRRSKYNPMLKNFSNFNLTTICAQELLKQAMPKLTITDPPGIFGKSTYEAVIAFQTANSLLADGIIGPQTGEALERKRKQTLDFPLRPVPRRIFKERANEIYNIILAAEGGEDKIVDLLGGHDQISAVLLGSSTSISASNLSLTSQEKVQRYIEPLTELLTQLAPCLGEDDRITALKTGYNIVKRIPFKTYDSGQPKFSPPNEQDVPLTGNDLKLIIERLKDAGYIASNIFQYADYKIGDSGPAVIYIQERLRALGYYSAPITGYFEQLTEEAVKQFQTAIMRDGEALDGVVNLATILKLYENPDARREAFKALEPPIAPQFIETLICQTKVVGRTMKVLLADAQTGQSSTLPTQQLDRLTAIATQLNDELSKLVVLDESNSESQDRQQIVAGLFKEAINSQKPLAVRQDAVKQMLVLMTTVITRPVVKVIAQIVAPIAQYSDLEEACADGLARFKVFANFDRVKVIERQLKGHVFTVSDRPESPDQYEPLVETLTTMQAEFKRYGRSLEQANPLSQFQPLVMTALKTVAQWGILFPSPKNAVDAPTDTTSPSIGANVQECLLRELCLLPEYDGQHAEDIQAFLKTQPFDRCSNSPDQAVNPVRTQTFIHVQHECNECLLQVPMLGKLCKTLLPIAQASTKPLLIDSGSSLYLTLPAAVDLSFWCTPVEDQGNLDACTAHAGVALIEYFEKRSCGNPIDASRRFLYKVTRDLMHSQGDTGASVRETMKAMVLFGVPPEEYCPYDEKRYDEDPSAFCYAFAQNYQAMTYFRLDAAGIATKELLAQIKTVLVAGFPCMFGFTVYDSIYDEANPPGHILYPKGNEKREGGHAAIVVGYDDYKKVKNAPNAGALLIKNSWGKTWGVSGYGWLPYDYVLVGLARDWWSLIKAEWVETEQFGLGSNNSWGSNMGRGGDHGQPPPQPAS</sequence>
<reference evidence="4" key="1">
    <citation type="submission" date="2018-02" db="EMBL/GenBank/DDBJ databases">
        <authorList>
            <person name="Moore K."/>
            <person name="Momper L."/>
        </authorList>
    </citation>
    <scope>NUCLEOTIDE SEQUENCE [LARGE SCALE GENOMIC DNA]</scope>
    <source>
        <strain evidence="4">ULC18</strain>
    </source>
</reference>
<feature type="domain" description="Peptidase C1A papain C-terminal" evidence="2">
    <location>
        <begin position="821"/>
        <end position="1043"/>
    </location>
</feature>
<evidence type="ECO:0000313" key="3">
    <source>
        <dbReference type="EMBL" id="PSB24781.1"/>
    </source>
</evidence>
<dbReference type="Pfam" id="PF00112">
    <property type="entry name" value="Peptidase_C1"/>
    <property type="match status" value="1"/>
</dbReference>
<proteinExistence type="predicted"/>
<evidence type="ECO:0000256" key="1">
    <source>
        <dbReference type="SAM" id="MobiDB-lite"/>
    </source>
</evidence>
<gene>
    <name evidence="3" type="ORF">C7B82_25570</name>
</gene>